<dbReference type="NCBIfam" id="TIGR02532">
    <property type="entry name" value="IV_pilin_GFxxxE"/>
    <property type="match status" value="1"/>
</dbReference>
<keyword evidence="5 6" id="KW-0472">Membrane</keyword>
<evidence type="ECO:0000256" key="2">
    <source>
        <dbReference type="ARBA" id="ARBA00022481"/>
    </source>
</evidence>
<proteinExistence type="predicted"/>
<accession>A0A410P4S0</accession>
<keyword evidence="2" id="KW-0488">Methylation</keyword>
<evidence type="ECO:0008006" key="9">
    <source>
        <dbReference type="Google" id="ProtNLM"/>
    </source>
</evidence>
<keyword evidence="8" id="KW-1185">Reference proteome</keyword>
<dbReference type="Proteomes" id="UP000287243">
    <property type="component" value="Chromosome"/>
</dbReference>
<organism evidence="7 8">
    <name type="scientific">Velamenicoccus archaeovorus</name>
    <dbReference type="NCBI Taxonomy" id="1930593"/>
    <lineage>
        <taxon>Bacteria</taxon>
        <taxon>Pseudomonadati</taxon>
        <taxon>Candidatus Omnitrophota</taxon>
        <taxon>Candidatus Velamenicoccus</taxon>
    </lineage>
</organism>
<dbReference type="AlphaFoldDB" id="A0A410P4S0"/>
<keyword evidence="4 6" id="KW-1133">Transmembrane helix</keyword>
<dbReference type="InterPro" id="IPR012902">
    <property type="entry name" value="N_methyl_site"/>
</dbReference>
<evidence type="ECO:0000313" key="7">
    <source>
        <dbReference type="EMBL" id="QAT17166.1"/>
    </source>
</evidence>
<dbReference type="GO" id="GO:0016020">
    <property type="term" value="C:membrane"/>
    <property type="evidence" value="ECO:0007669"/>
    <property type="project" value="UniProtKB-SubCell"/>
</dbReference>
<comment type="subcellular location">
    <subcellularLocation>
        <location evidence="1">Membrane</location>
        <topology evidence="1">Single-pass membrane protein</topology>
    </subcellularLocation>
</comment>
<evidence type="ECO:0000256" key="1">
    <source>
        <dbReference type="ARBA" id="ARBA00004167"/>
    </source>
</evidence>
<protein>
    <recommendedName>
        <fullName evidence="9">Prepilin-type N-terminal cleavage/methylation domain-containing protein</fullName>
    </recommendedName>
</protein>
<sequence>MFQRRKRRSGFTLLELIIVIIVIGILASIALPRYIRIAEKGRAAEAKNILSAIRSAQMRYAAQYARYATAVANLDLNLPSAKYFTYVTTCATVTDLSSTTACLATATRLTTPVAENPNMGAYTLNISMGGLLSGSTTGLTVL</sequence>
<dbReference type="Gene3D" id="3.30.700.10">
    <property type="entry name" value="Glycoprotein, Type 4 Pilin"/>
    <property type="match status" value="1"/>
</dbReference>
<evidence type="ECO:0000256" key="3">
    <source>
        <dbReference type="ARBA" id="ARBA00022692"/>
    </source>
</evidence>
<dbReference type="RefSeq" id="WP_128699859.1">
    <property type="nucleotide sequence ID" value="NZ_CP019384.1"/>
</dbReference>
<dbReference type="KEGG" id="vai:BU251_05190"/>
<gene>
    <name evidence="7" type="ORF">BU251_05190</name>
</gene>
<name>A0A410P4S0_VELA1</name>
<feature type="transmembrane region" description="Helical" evidence="6">
    <location>
        <begin position="12"/>
        <end position="31"/>
    </location>
</feature>
<dbReference type="PROSITE" id="PS00409">
    <property type="entry name" value="PROKAR_NTER_METHYL"/>
    <property type="match status" value="1"/>
</dbReference>
<evidence type="ECO:0000313" key="8">
    <source>
        <dbReference type="Proteomes" id="UP000287243"/>
    </source>
</evidence>
<dbReference type="EMBL" id="CP019384">
    <property type="protein sequence ID" value="QAT17166.1"/>
    <property type="molecule type" value="Genomic_DNA"/>
</dbReference>
<dbReference type="Pfam" id="PF07963">
    <property type="entry name" value="N_methyl"/>
    <property type="match status" value="1"/>
</dbReference>
<dbReference type="PANTHER" id="PTHR30093:SF44">
    <property type="entry name" value="TYPE II SECRETION SYSTEM CORE PROTEIN G"/>
    <property type="match status" value="1"/>
</dbReference>
<evidence type="ECO:0000256" key="6">
    <source>
        <dbReference type="SAM" id="Phobius"/>
    </source>
</evidence>
<dbReference type="InterPro" id="IPR045584">
    <property type="entry name" value="Pilin-like"/>
</dbReference>
<reference evidence="7 8" key="1">
    <citation type="submission" date="2017-01" db="EMBL/GenBank/DDBJ databases">
        <title>First insights into the biology of 'candidatus Vampirococcus archaeovorus'.</title>
        <authorList>
            <person name="Kizina J."/>
            <person name="Jordan S."/>
            <person name="Stueber K."/>
            <person name="Reinhardt R."/>
            <person name="Harder J."/>
        </authorList>
    </citation>
    <scope>NUCLEOTIDE SEQUENCE [LARGE SCALE GENOMIC DNA]</scope>
    <source>
        <strain evidence="7 8">LiM</strain>
    </source>
</reference>
<dbReference type="PANTHER" id="PTHR30093">
    <property type="entry name" value="GENERAL SECRETION PATHWAY PROTEIN G"/>
    <property type="match status" value="1"/>
</dbReference>
<evidence type="ECO:0000256" key="4">
    <source>
        <dbReference type="ARBA" id="ARBA00022989"/>
    </source>
</evidence>
<evidence type="ECO:0000256" key="5">
    <source>
        <dbReference type="ARBA" id="ARBA00023136"/>
    </source>
</evidence>
<keyword evidence="3 6" id="KW-0812">Transmembrane</keyword>
<dbReference type="SUPFAM" id="SSF54523">
    <property type="entry name" value="Pili subunits"/>
    <property type="match status" value="1"/>
</dbReference>